<evidence type="ECO:0000313" key="2">
    <source>
        <dbReference type="Proteomes" id="UP000823749"/>
    </source>
</evidence>
<organism evidence="1 2">
    <name type="scientific">Rhododendron griersonianum</name>
    <dbReference type="NCBI Taxonomy" id="479676"/>
    <lineage>
        <taxon>Eukaryota</taxon>
        <taxon>Viridiplantae</taxon>
        <taxon>Streptophyta</taxon>
        <taxon>Embryophyta</taxon>
        <taxon>Tracheophyta</taxon>
        <taxon>Spermatophyta</taxon>
        <taxon>Magnoliopsida</taxon>
        <taxon>eudicotyledons</taxon>
        <taxon>Gunneridae</taxon>
        <taxon>Pentapetalae</taxon>
        <taxon>asterids</taxon>
        <taxon>Ericales</taxon>
        <taxon>Ericaceae</taxon>
        <taxon>Ericoideae</taxon>
        <taxon>Rhodoreae</taxon>
        <taxon>Rhododendron</taxon>
    </lineage>
</organism>
<sequence length="199" mass="22339">MLQASDHLDPLGFSLRQQTSFCLPSPSHQGKALNHVWTIDCKKQKRFLTSKILLTLWSETSSPVKMTIRLDFCLWMPHPVEIDAETAATRAKNLPPAVRFEATDTNGWIPPPHHPIRRSAFLAQDDKEGILSIAAMEKLSEGIDNIKTDDEYLSGDTSILESSIKKTCCRQLFMPESSTIAMNDDDLLLAIAFVKKKND</sequence>
<reference evidence="1" key="1">
    <citation type="submission" date="2020-08" db="EMBL/GenBank/DDBJ databases">
        <title>Plant Genome Project.</title>
        <authorList>
            <person name="Zhang R.-G."/>
        </authorList>
    </citation>
    <scope>NUCLEOTIDE SEQUENCE</scope>
    <source>
        <strain evidence="1">WSP0</strain>
        <tissue evidence="1">Leaf</tissue>
    </source>
</reference>
<gene>
    <name evidence="1" type="ORF">RHGRI_002001</name>
</gene>
<evidence type="ECO:0000313" key="1">
    <source>
        <dbReference type="EMBL" id="KAG5566246.1"/>
    </source>
</evidence>
<comment type="caution">
    <text evidence="1">The sequence shown here is derived from an EMBL/GenBank/DDBJ whole genome shotgun (WGS) entry which is preliminary data.</text>
</comment>
<dbReference type="Proteomes" id="UP000823749">
    <property type="component" value="Chromosome 1"/>
</dbReference>
<protein>
    <submittedName>
        <fullName evidence="1">Uncharacterized protein</fullName>
    </submittedName>
</protein>
<dbReference type="AlphaFoldDB" id="A0AAV6LQA1"/>
<dbReference type="EMBL" id="JACTNZ010000001">
    <property type="protein sequence ID" value="KAG5566246.1"/>
    <property type="molecule type" value="Genomic_DNA"/>
</dbReference>
<keyword evidence="2" id="KW-1185">Reference proteome</keyword>
<proteinExistence type="predicted"/>
<accession>A0AAV6LQA1</accession>
<name>A0AAV6LQA1_9ERIC</name>